<proteinExistence type="predicted"/>
<keyword evidence="1" id="KW-0805">Transcription regulation</keyword>
<dbReference type="InterPro" id="IPR036390">
    <property type="entry name" value="WH_DNA-bd_sf"/>
</dbReference>
<gene>
    <name evidence="6" type="ORF">ACFSE1_10225</name>
</gene>
<organism evidence="6 7">
    <name type="scientific">Rhizobium helianthi</name>
    <dbReference type="NCBI Taxonomy" id="1132695"/>
    <lineage>
        <taxon>Bacteria</taxon>
        <taxon>Pseudomonadati</taxon>
        <taxon>Pseudomonadota</taxon>
        <taxon>Alphaproteobacteria</taxon>
        <taxon>Hyphomicrobiales</taxon>
        <taxon>Rhizobiaceae</taxon>
        <taxon>Rhizobium/Agrobacterium group</taxon>
        <taxon>Rhizobium</taxon>
    </lineage>
</organism>
<dbReference type="PROSITE" id="PS51077">
    <property type="entry name" value="HTH_ICLR"/>
    <property type="match status" value="1"/>
</dbReference>
<dbReference type="Gene3D" id="1.10.10.10">
    <property type="entry name" value="Winged helix-like DNA-binding domain superfamily/Winged helix DNA-binding domain"/>
    <property type="match status" value="1"/>
</dbReference>
<evidence type="ECO:0000259" key="4">
    <source>
        <dbReference type="PROSITE" id="PS51077"/>
    </source>
</evidence>
<name>A0ABW4M361_9HYPH</name>
<keyword evidence="2" id="KW-0238">DNA-binding</keyword>
<dbReference type="PROSITE" id="PS51078">
    <property type="entry name" value="ICLR_ED"/>
    <property type="match status" value="1"/>
</dbReference>
<keyword evidence="3" id="KW-0804">Transcription</keyword>
<dbReference type="EMBL" id="JBHUEQ010000017">
    <property type="protein sequence ID" value="MFD1745836.1"/>
    <property type="molecule type" value="Genomic_DNA"/>
</dbReference>
<dbReference type="InterPro" id="IPR014757">
    <property type="entry name" value="Tscrpt_reg_IclR_C"/>
</dbReference>
<dbReference type="PANTHER" id="PTHR30136:SF24">
    <property type="entry name" value="HTH-TYPE TRANSCRIPTIONAL REPRESSOR ALLR"/>
    <property type="match status" value="1"/>
</dbReference>
<evidence type="ECO:0000259" key="5">
    <source>
        <dbReference type="PROSITE" id="PS51078"/>
    </source>
</evidence>
<dbReference type="PANTHER" id="PTHR30136">
    <property type="entry name" value="HELIX-TURN-HELIX TRANSCRIPTIONAL REGULATOR, ICLR FAMILY"/>
    <property type="match status" value="1"/>
</dbReference>
<feature type="domain" description="HTH iclR-type" evidence="4">
    <location>
        <begin position="8"/>
        <end position="69"/>
    </location>
</feature>
<evidence type="ECO:0000313" key="6">
    <source>
        <dbReference type="EMBL" id="MFD1745836.1"/>
    </source>
</evidence>
<sequence>MAQEKQDTGTLGKAVQLIDLVSRCDEPVRFTDLLKMTGQPRGSLHRQLRHLLAEGLLDQNKDGAFSPGLRLLAFASRAWARSSVRQLAERHMLALHEATGETVHLGMLRGTEIIYLDKLESKQAVRMHSQVGNTSPVYCTGIGKAALSCLSESELHSRLDQLMINKFTPHTLVDKSSLKRQLEAAKQEGCAFDLEEHQVGIRCVAAPIHVPDQDFLGGISVTAPAFRTDLEQLSLWAPAVKEAAQDIVADILSGLGPSR</sequence>
<protein>
    <submittedName>
        <fullName evidence="6">IclR family transcriptional regulator</fullName>
    </submittedName>
</protein>
<evidence type="ECO:0000313" key="7">
    <source>
        <dbReference type="Proteomes" id="UP001597322"/>
    </source>
</evidence>
<reference evidence="7" key="1">
    <citation type="journal article" date="2019" name="Int. J. Syst. Evol. Microbiol.">
        <title>The Global Catalogue of Microorganisms (GCM) 10K type strain sequencing project: providing services to taxonomists for standard genome sequencing and annotation.</title>
        <authorList>
            <consortium name="The Broad Institute Genomics Platform"/>
            <consortium name="The Broad Institute Genome Sequencing Center for Infectious Disease"/>
            <person name="Wu L."/>
            <person name="Ma J."/>
        </authorList>
    </citation>
    <scope>NUCLEOTIDE SEQUENCE [LARGE SCALE GENOMIC DNA]</scope>
    <source>
        <strain evidence="7">CG52</strain>
    </source>
</reference>
<dbReference type="SMART" id="SM00346">
    <property type="entry name" value="HTH_ICLR"/>
    <property type="match status" value="1"/>
</dbReference>
<evidence type="ECO:0000256" key="2">
    <source>
        <dbReference type="ARBA" id="ARBA00023125"/>
    </source>
</evidence>
<keyword evidence="7" id="KW-1185">Reference proteome</keyword>
<dbReference type="InterPro" id="IPR036388">
    <property type="entry name" value="WH-like_DNA-bd_sf"/>
</dbReference>
<dbReference type="InterPro" id="IPR005471">
    <property type="entry name" value="Tscrpt_reg_IclR_N"/>
</dbReference>
<dbReference type="SUPFAM" id="SSF55781">
    <property type="entry name" value="GAF domain-like"/>
    <property type="match status" value="1"/>
</dbReference>
<accession>A0ABW4M361</accession>
<dbReference type="SUPFAM" id="SSF46785">
    <property type="entry name" value="Winged helix' DNA-binding domain"/>
    <property type="match status" value="1"/>
</dbReference>
<comment type="caution">
    <text evidence="6">The sequence shown here is derived from an EMBL/GenBank/DDBJ whole genome shotgun (WGS) entry which is preliminary data.</text>
</comment>
<dbReference type="InterPro" id="IPR050707">
    <property type="entry name" value="HTH_MetabolicPath_Reg"/>
</dbReference>
<dbReference type="Proteomes" id="UP001597322">
    <property type="component" value="Unassembled WGS sequence"/>
</dbReference>
<feature type="domain" description="IclR-ED" evidence="5">
    <location>
        <begin position="70"/>
        <end position="253"/>
    </location>
</feature>
<evidence type="ECO:0000256" key="1">
    <source>
        <dbReference type="ARBA" id="ARBA00023015"/>
    </source>
</evidence>
<dbReference type="InterPro" id="IPR029016">
    <property type="entry name" value="GAF-like_dom_sf"/>
</dbReference>
<evidence type="ECO:0000256" key="3">
    <source>
        <dbReference type="ARBA" id="ARBA00023163"/>
    </source>
</evidence>
<dbReference type="Pfam" id="PF09339">
    <property type="entry name" value="HTH_IclR"/>
    <property type="match status" value="1"/>
</dbReference>
<dbReference type="Gene3D" id="3.30.450.40">
    <property type="match status" value="1"/>
</dbReference>
<dbReference type="RefSeq" id="WP_377400298.1">
    <property type="nucleotide sequence ID" value="NZ_JBHUEQ010000017.1"/>
</dbReference>
<dbReference type="Pfam" id="PF01614">
    <property type="entry name" value="IclR_C"/>
    <property type="match status" value="1"/>
</dbReference>